<dbReference type="RefSeq" id="WP_033890087.1">
    <property type="nucleotide sequence ID" value="NZ_JDUT01000005.1"/>
</dbReference>
<name>A0A087DD28_9BIFI</name>
<feature type="transmembrane region" description="Helical" evidence="1">
    <location>
        <begin position="39"/>
        <end position="58"/>
    </location>
</feature>
<evidence type="ECO:0000313" key="3">
    <source>
        <dbReference type="Proteomes" id="UP000029066"/>
    </source>
</evidence>
<dbReference type="AlphaFoldDB" id="A0A087DD28"/>
<dbReference type="STRING" id="1437607.BISA_1515"/>
<evidence type="ECO:0000256" key="1">
    <source>
        <dbReference type="SAM" id="Phobius"/>
    </source>
</evidence>
<feature type="transmembrane region" description="Helical" evidence="1">
    <location>
        <begin position="70"/>
        <end position="94"/>
    </location>
</feature>
<gene>
    <name evidence="2" type="ORF">BISA_1515</name>
</gene>
<comment type="caution">
    <text evidence="2">The sequence shown here is derived from an EMBL/GenBank/DDBJ whole genome shotgun (WGS) entry which is preliminary data.</text>
</comment>
<evidence type="ECO:0000313" key="2">
    <source>
        <dbReference type="EMBL" id="KFI93428.1"/>
    </source>
</evidence>
<accession>A0A087DD28</accession>
<organism evidence="2 3">
    <name type="scientific">Bifidobacterium saguini DSM 23967</name>
    <dbReference type="NCBI Taxonomy" id="1437607"/>
    <lineage>
        <taxon>Bacteria</taxon>
        <taxon>Bacillati</taxon>
        <taxon>Actinomycetota</taxon>
        <taxon>Actinomycetes</taxon>
        <taxon>Bifidobacteriales</taxon>
        <taxon>Bifidobacteriaceae</taxon>
        <taxon>Bifidobacterium</taxon>
    </lineage>
</organism>
<dbReference type="EMBL" id="JGZN01000005">
    <property type="protein sequence ID" value="KFI93428.1"/>
    <property type="molecule type" value="Genomic_DNA"/>
</dbReference>
<sequence length="113" mass="12218">MSASAVFFAVFLVLLIAACIGFIVLQVKLSKMDSKWPGLVLPAITLLLSIAAAMNVFAGSAYTGNNLWNIILVASVAFLSENVSTVVLAGIYLYQRDKIKRRAELAHMSVQDL</sequence>
<keyword evidence="1" id="KW-1133">Transmembrane helix</keyword>
<feature type="transmembrane region" description="Helical" evidence="1">
    <location>
        <begin position="6"/>
        <end position="27"/>
    </location>
</feature>
<reference evidence="2 3" key="1">
    <citation type="submission" date="2014-03" db="EMBL/GenBank/DDBJ databases">
        <title>Genomics of Bifidobacteria.</title>
        <authorList>
            <person name="Ventura M."/>
            <person name="Milani C."/>
            <person name="Lugli G.A."/>
        </authorList>
    </citation>
    <scope>NUCLEOTIDE SEQUENCE [LARGE SCALE GENOMIC DNA]</scope>
    <source>
        <strain evidence="2 3">DSM 23967</strain>
    </source>
</reference>
<dbReference type="OrthoDB" id="2200068at2"/>
<dbReference type="Proteomes" id="UP000029066">
    <property type="component" value="Unassembled WGS sequence"/>
</dbReference>
<keyword evidence="1" id="KW-0472">Membrane</keyword>
<proteinExistence type="predicted"/>
<protein>
    <submittedName>
        <fullName evidence="2">Putative membrane spanning protein</fullName>
    </submittedName>
</protein>
<keyword evidence="1" id="KW-0812">Transmembrane</keyword>